<feature type="compositionally biased region" description="Polar residues" evidence="1">
    <location>
        <begin position="77"/>
        <end position="87"/>
    </location>
</feature>
<feature type="compositionally biased region" description="Polar residues" evidence="1">
    <location>
        <begin position="505"/>
        <end position="515"/>
    </location>
</feature>
<feature type="compositionally biased region" description="Polar residues" evidence="1">
    <location>
        <begin position="1129"/>
        <end position="1140"/>
    </location>
</feature>
<sequence>MGNAHHKKKAQIVKAKPFWNFGCNGKIKTAINKPDDDSQLTVHYKAVQHYQENVFLPGNRPQYLEDLHSEAQEGLKSLQQQENQSGNGLDHGDDQSVKSSRTLQPEDEGLFRDRARSVASESPRADTMSLRSELVRTGSTFKPPHTTKNRPAKEKRSRRTTIMGIPQHVQKELGIEKGRDSKRHKAHKKADVADPAQLVNGAEDVVVVPTIDGEVQQMHHKGARVHLQAIEAMHLAKEEKTDRMLKHHIQTVYKDDSVLDHSVAPRVSPMQRPKSLAVPGMTTYSYNEPHSPVMSMSPQATYLSKIIPNAILPSSVEVIEINRSKSRNSVRTVSKSSLVSASPGSTRSSLRFYNFNTSDLSSSSSSNWSHSQSSETVVSNSSTLSSGGTKTPNGEDKVSHEGKEVHRLAPDKMSINSWMSASSGMPQNANGFMMAKQRGDGRNASPAPSTGSAVEGSDTMSIQSDMSFNRNLSVTKMKRPPAPPRRTYSLHHKNKQRDLQGKAVTESQENQSPQSLCGRESRDKVLSPNALSETSSVRSDRLAYSADYSSPDVSRCSAAASPLTAEQMEAREAVLKEQQASSDVSPQKLPFPGNKFERTMSPSSGYSSQSGTPTFSPKGVISYPSPAGRKKAQPVKPERSCSRSSPAASISSSRTSLSSSVSEPVQHETMLAVSPLAQPPANLLPTKLKPASPVPRVSESVPPALAAIEYDEVFVIPPPPKVHAPSPPPPETWMLNKHTFDSLRSSTSQLATSRDVQQQLKKEPAPAQKEEAPPVLKTVEPPVQTETLIVKKEVPPVFKKGFKPIQHETQPIVKKEVPPVFKKEYKPACVDSMFIIKKEVLPVFKNQTPPVIKKGVPPEQTETHPILKKETPPIVKKEPPPVQKKETPPIVKKETPPIVKKETPPIVKKETPPIVKKETPPIVKKETAPIVKKETPPIVKKETLPIVKETLPIVKKETPPVFKKETLPIVKSETPLLIKKEVPPVIKETMPVQEIPLVAKKETPPEIKEDVHPVLKNETPPVQRKEVLPEQNVVQDVEPIPAVQASPSPPPSPPPAHLPPPPPTKKTPSECSASSPPPLPDPEVCQVLPAAEPLWPPPPPSLEEPVLFFTSQEESDFSFPPPPPPVDHISQTSIETSSTVELPAELAGSEVVPTPPPETSSESTAVLATVVESSETTKPTFQLQRAQEIPAAPPLPTSNDKPKEPVATSGSPSLSITAQPTPQKPPEAPCPPPAPPLVNIKRQQSLIHQEVKAKEPLSRTKSTPAPKEEASIPLVTPSLLQMVRLRSVNVGSYQPDEQPKSPVEENKPSPVNGTTPSQTVPQKPVRKSLSFKSPPGTPSALPSMKLQEAIRMKTAAMSSKDMPPHSLSRPNLRASFTPTSPPSSHEHGQTSLRTPEEGGALKSPASTASFIFSRSSKKVVIDTSVSPEAQTDLKRNLVAELMSTSQKKTGKVPPPVAKKPTHIPSSPSPQSPLMKMAGPLKEQHAASPTQGGQGGAESSVAADSTPAPTGPAGTVQLAGQQAQPKEGIALKSNHEAGVTEAVTS</sequence>
<feature type="compositionally biased region" description="Basic and acidic residues" evidence="1">
    <location>
        <begin position="1001"/>
        <end position="1015"/>
    </location>
</feature>
<gene>
    <name evidence="2" type="ORF">AOXY_G30398</name>
</gene>
<feature type="compositionally biased region" description="Polar residues" evidence="1">
    <location>
        <begin position="743"/>
        <end position="759"/>
    </location>
</feature>
<feature type="compositionally biased region" description="Polar residues" evidence="1">
    <location>
        <begin position="414"/>
        <end position="430"/>
    </location>
</feature>
<feature type="compositionally biased region" description="Low complexity" evidence="1">
    <location>
        <begin position="362"/>
        <end position="386"/>
    </location>
</feature>
<feature type="compositionally biased region" description="Polar residues" evidence="1">
    <location>
        <begin position="1171"/>
        <end position="1185"/>
    </location>
</feature>
<feature type="compositionally biased region" description="Polar residues" evidence="1">
    <location>
        <begin position="1309"/>
        <end position="1321"/>
    </location>
</feature>
<proteinExistence type="predicted"/>
<dbReference type="EMBL" id="JAGXEW010000043">
    <property type="protein sequence ID" value="KAK1153062.1"/>
    <property type="molecule type" value="Genomic_DNA"/>
</dbReference>
<dbReference type="InterPro" id="IPR024845">
    <property type="entry name" value="NHS-like"/>
</dbReference>
<feature type="compositionally biased region" description="Basic and acidic residues" evidence="1">
    <location>
        <begin position="393"/>
        <end position="410"/>
    </location>
</feature>
<evidence type="ECO:0000313" key="2">
    <source>
        <dbReference type="EMBL" id="KAK1153062.1"/>
    </source>
</evidence>
<name>A0AAD8FV62_ACIOX</name>
<organism evidence="2 3">
    <name type="scientific">Acipenser oxyrinchus oxyrinchus</name>
    <dbReference type="NCBI Taxonomy" id="40147"/>
    <lineage>
        <taxon>Eukaryota</taxon>
        <taxon>Metazoa</taxon>
        <taxon>Chordata</taxon>
        <taxon>Craniata</taxon>
        <taxon>Vertebrata</taxon>
        <taxon>Euteleostomi</taxon>
        <taxon>Actinopterygii</taxon>
        <taxon>Chondrostei</taxon>
        <taxon>Acipenseriformes</taxon>
        <taxon>Acipenseridae</taxon>
        <taxon>Acipenser</taxon>
    </lineage>
</organism>
<feature type="compositionally biased region" description="Polar residues" evidence="1">
    <location>
        <begin position="1208"/>
        <end position="1217"/>
    </location>
</feature>
<feature type="compositionally biased region" description="Low complexity" evidence="1">
    <location>
        <begin position="601"/>
        <end position="614"/>
    </location>
</feature>
<feature type="compositionally biased region" description="Polar residues" evidence="1">
    <location>
        <begin position="1404"/>
        <end position="1414"/>
    </location>
</feature>
<feature type="compositionally biased region" description="Low complexity" evidence="1">
    <location>
        <begin position="642"/>
        <end position="662"/>
    </location>
</feature>
<feature type="region of interest" description="Disordered" evidence="1">
    <location>
        <begin position="743"/>
        <end position="773"/>
    </location>
</feature>
<protein>
    <recommendedName>
        <fullName evidence="4">KIAA1522</fullName>
    </recommendedName>
</protein>
<comment type="caution">
    <text evidence="2">The sequence shown here is derived from an EMBL/GenBank/DDBJ whole genome shotgun (WGS) entry which is preliminary data.</text>
</comment>
<feature type="region of interest" description="Disordered" evidence="1">
    <location>
        <begin position="362"/>
        <end position="538"/>
    </location>
</feature>
<evidence type="ECO:0008006" key="4">
    <source>
        <dbReference type="Google" id="ProtNLM"/>
    </source>
</evidence>
<feature type="region of interest" description="Disordered" evidence="1">
    <location>
        <begin position="1001"/>
        <end position="1544"/>
    </location>
</feature>
<feature type="compositionally biased region" description="Basic and acidic residues" evidence="1">
    <location>
        <begin position="1297"/>
        <end position="1307"/>
    </location>
</feature>
<feature type="compositionally biased region" description="Pro residues" evidence="1">
    <location>
        <begin position="1222"/>
        <end position="1236"/>
    </location>
</feature>
<feature type="compositionally biased region" description="Pro residues" evidence="1">
    <location>
        <begin position="1047"/>
        <end position="1065"/>
    </location>
</feature>
<dbReference type="GO" id="GO:0030154">
    <property type="term" value="P:cell differentiation"/>
    <property type="evidence" value="ECO:0007669"/>
    <property type="project" value="TreeGrafter"/>
</dbReference>
<feature type="region of interest" description="Disordered" evidence="1">
    <location>
        <begin position="74"/>
        <end position="158"/>
    </location>
</feature>
<feature type="region of interest" description="Disordered" evidence="1">
    <location>
        <begin position="325"/>
        <end position="346"/>
    </location>
</feature>
<feature type="compositionally biased region" description="Basic and acidic residues" evidence="1">
    <location>
        <begin position="861"/>
        <end position="913"/>
    </location>
</feature>
<feature type="region of interest" description="Disordered" evidence="1">
    <location>
        <begin position="574"/>
        <end position="666"/>
    </location>
</feature>
<dbReference type="Proteomes" id="UP001230051">
    <property type="component" value="Unassembled WGS sequence"/>
</dbReference>
<feature type="compositionally biased region" description="Polar residues" evidence="1">
    <location>
        <begin position="446"/>
        <end position="474"/>
    </location>
</feature>
<reference evidence="2" key="1">
    <citation type="submission" date="2022-02" db="EMBL/GenBank/DDBJ databases">
        <title>Atlantic sturgeon de novo genome assembly.</title>
        <authorList>
            <person name="Stock M."/>
            <person name="Klopp C."/>
            <person name="Guiguen Y."/>
            <person name="Cabau C."/>
            <person name="Parinello H."/>
            <person name="Santidrian Yebra-Pimentel E."/>
            <person name="Kuhl H."/>
            <person name="Dirks R.P."/>
            <person name="Guessner J."/>
            <person name="Wuertz S."/>
            <person name="Du K."/>
            <person name="Schartl M."/>
        </authorList>
    </citation>
    <scope>NUCLEOTIDE SEQUENCE</scope>
    <source>
        <strain evidence="2">STURGEONOMICS-FGT-2020</strain>
        <tissue evidence="2">Whole blood</tissue>
    </source>
</reference>
<feature type="compositionally biased region" description="Basic residues" evidence="1">
    <location>
        <begin position="145"/>
        <end position="158"/>
    </location>
</feature>
<evidence type="ECO:0000256" key="1">
    <source>
        <dbReference type="SAM" id="MobiDB-lite"/>
    </source>
</evidence>
<evidence type="ECO:0000313" key="3">
    <source>
        <dbReference type="Proteomes" id="UP001230051"/>
    </source>
</evidence>
<feature type="compositionally biased region" description="Basic and acidic residues" evidence="1">
    <location>
        <begin position="760"/>
        <end position="772"/>
    </location>
</feature>
<accession>A0AAD8FV62</accession>
<dbReference type="Pfam" id="PF15273">
    <property type="entry name" value="NHS"/>
    <property type="match status" value="1"/>
</dbReference>
<dbReference type="PANTHER" id="PTHR23039">
    <property type="entry name" value="NANCE-HORAN SYNDROME PROTEIN"/>
    <property type="match status" value="1"/>
</dbReference>
<dbReference type="PANTHER" id="PTHR23039:SF6">
    <property type="entry name" value="SIMILAR TO MKIAA1522 PROTEIN"/>
    <property type="match status" value="1"/>
</dbReference>
<feature type="compositionally biased region" description="Polar residues" evidence="1">
    <location>
        <begin position="327"/>
        <end position="346"/>
    </location>
</feature>
<feature type="region of interest" description="Disordered" evidence="1">
    <location>
        <begin position="848"/>
        <end position="913"/>
    </location>
</feature>
<feature type="compositionally biased region" description="Basic and acidic residues" evidence="1">
    <location>
        <begin position="1249"/>
        <end position="1258"/>
    </location>
</feature>
<keyword evidence="3" id="KW-1185">Reference proteome</keyword>